<dbReference type="SUPFAM" id="SSF51735">
    <property type="entry name" value="NAD(P)-binding Rossmann-fold domains"/>
    <property type="match status" value="1"/>
</dbReference>
<dbReference type="GO" id="GO:0016491">
    <property type="term" value="F:oxidoreductase activity"/>
    <property type="evidence" value="ECO:0007669"/>
    <property type="project" value="InterPro"/>
</dbReference>
<dbReference type="CDD" id="cd05243">
    <property type="entry name" value="SDR_a5"/>
    <property type="match status" value="1"/>
</dbReference>
<sequence>MTTPLSVLVTGATGRTGAIAVQKLQQRPEQFVAKGFARSEAKVQELFGTTEGFYLGDVSDRDRLQTALTGCHALVILTSAIPQMKAPPEPGQRPEFTYPEGGTPEQVDYHGQINQIEAAKAAGVKHIVLVGSMGGTNEQHPLNRMANGNILIWKRKAEAYLIDSGLDYTIIRAGGLQDQPGGQRELIVGKDDQLLAHPPDGIPTSIPRADVAEVVVQALLAPAARNKAFDVISKPEGTPGAVVTTDFDALFAQTTPGL</sequence>
<dbReference type="InterPro" id="IPR036291">
    <property type="entry name" value="NAD(P)-bd_dom_sf"/>
</dbReference>
<dbReference type="OrthoDB" id="9803892at2"/>
<dbReference type="Pfam" id="PF13460">
    <property type="entry name" value="NAD_binding_10"/>
    <property type="match status" value="1"/>
</dbReference>
<dbReference type="InterPro" id="IPR016040">
    <property type="entry name" value="NAD(P)-bd_dom"/>
</dbReference>
<dbReference type="PANTHER" id="PTHR14194">
    <property type="entry name" value="NITROGEN METABOLIC REGULATION PROTEIN NMR-RELATED"/>
    <property type="match status" value="1"/>
</dbReference>
<feature type="domain" description="NAD(P)-binding" evidence="1">
    <location>
        <begin position="11"/>
        <end position="221"/>
    </location>
</feature>
<proteinExistence type="predicted"/>
<dbReference type="AlphaFoldDB" id="A0A1U7IZM2"/>
<evidence type="ECO:0000259" key="1">
    <source>
        <dbReference type="Pfam" id="PF13460"/>
    </source>
</evidence>
<name>A0A1U7IZM2_9CYAN</name>
<accession>A0A1U7IZM2</accession>
<dbReference type="RefSeq" id="WP_073610628.1">
    <property type="nucleotide sequence ID" value="NZ_MRCG01000022.1"/>
</dbReference>
<dbReference type="Proteomes" id="UP000185557">
    <property type="component" value="Unassembled WGS sequence"/>
</dbReference>
<dbReference type="InterPro" id="IPR044163">
    <property type="entry name" value="SARED1-like"/>
</dbReference>
<dbReference type="Gene3D" id="3.40.50.720">
    <property type="entry name" value="NAD(P)-binding Rossmann-like Domain"/>
    <property type="match status" value="1"/>
</dbReference>
<protein>
    <submittedName>
        <fullName evidence="2">Oxidoreductase</fullName>
    </submittedName>
</protein>
<reference evidence="2 3" key="1">
    <citation type="submission" date="2016-11" db="EMBL/GenBank/DDBJ databases">
        <title>Draft Genome Sequences of Nine Cyanobacterial Strains from Diverse Habitats.</title>
        <authorList>
            <person name="Zhu T."/>
            <person name="Hou S."/>
            <person name="Lu X."/>
            <person name="Hess W.R."/>
        </authorList>
    </citation>
    <scope>NUCLEOTIDE SEQUENCE [LARGE SCALE GENOMIC DNA]</scope>
    <source>
        <strain evidence="2 3">NIES-30</strain>
    </source>
</reference>
<gene>
    <name evidence="2" type="ORF">NIES30_22130</name>
</gene>
<evidence type="ECO:0000313" key="2">
    <source>
        <dbReference type="EMBL" id="OKH44522.1"/>
    </source>
</evidence>
<comment type="caution">
    <text evidence="2">The sequence shown here is derived from an EMBL/GenBank/DDBJ whole genome shotgun (WGS) entry which is preliminary data.</text>
</comment>
<dbReference type="EMBL" id="MRCG01000022">
    <property type="protein sequence ID" value="OKH44522.1"/>
    <property type="molecule type" value="Genomic_DNA"/>
</dbReference>
<dbReference type="PANTHER" id="PTHR14194:SF86">
    <property type="entry name" value="OS05G0110300 PROTEIN"/>
    <property type="match status" value="1"/>
</dbReference>
<keyword evidence="3" id="KW-1185">Reference proteome</keyword>
<organism evidence="2 3">
    <name type="scientific">Phormidium tenue NIES-30</name>
    <dbReference type="NCBI Taxonomy" id="549789"/>
    <lineage>
        <taxon>Bacteria</taxon>
        <taxon>Bacillati</taxon>
        <taxon>Cyanobacteriota</taxon>
        <taxon>Cyanophyceae</taxon>
        <taxon>Oscillatoriophycideae</taxon>
        <taxon>Oscillatoriales</taxon>
        <taxon>Oscillatoriaceae</taxon>
        <taxon>Phormidium</taxon>
    </lineage>
</organism>
<evidence type="ECO:0000313" key="3">
    <source>
        <dbReference type="Proteomes" id="UP000185557"/>
    </source>
</evidence>
<dbReference type="STRING" id="549789.NIES30_22130"/>